<evidence type="ECO:0000313" key="1">
    <source>
        <dbReference type="EMBL" id="OGN27540.1"/>
    </source>
</evidence>
<dbReference type="AlphaFoldDB" id="A0A1F8GRB7"/>
<protein>
    <submittedName>
        <fullName evidence="1">Uncharacterized protein</fullName>
    </submittedName>
</protein>
<reference evidence="1 2" key="1">
    <citation type="journal article" date="2016" name="Nat. Commun.">
        <title>Thousands of microbial genomes shed light on interconnected biogeochemical processes in an aquifer system.</title>
        <authorList>
            <person name="Anantharaman K."/>
            <person name="Brown C.T."/>
            <person name="Hug L.A."/>
            <person name="Sharon I."/>
            <person name="Castelle C.J."/>
            <person name="Probst A.J."/>
            <person name="Thomas B.C."/>
            <person name="Singh A."/>
            <person name="Wilkins M.J."/>
            <person name="Karaoz U."/>
            <person name="Brodie E.L."/>
            <person name="Williams K.H."/>
            <person name="Hubbard S.S."/>
            <person name="Banfield J.F."/>
        </authorList>
    </citation>
    <scope>NUCLEOTIDE SEQUENCE [LARGE SCALE GENOMIC DNA]</scope>
</reference>
<dbReference type="Proteomes" id="UP000179047">
    <property type="component" value="Unassembled WGS sequence"/>
</dbReference>
<name>A0A1F8GRB7_9BACT</name>
<comment type="caution">
    <text evidence="1">The sequence shown here is derived from an EMBL/GenBank/DDBJ whole genome shotgun (WGS) entry which is preliminary data.</text>
</comment>
<sequence length="151" mass="17186">MKKIKAEHGVISTAGYEHPEWELKPAVEVRLLVTDPTILLFGRKSVEVEIVFSSTFPRTEGELTITLDDLIDEREIAQDSVVSIRHLLDQASIWGAGNAINTLCVNALMKRARLEIEHYDEETEIRIFIGSYATSKRVATKEIERFVKFLK</sequence>
<accession>A0A1F8GRB7</accession>
<gene>
    <name evidence="1" type="ORF">A3A33_04955</name>
</gene>
<evidence type="ECO:0000313" key="2">
    <source>
        <dbReference type="Proteomes" id="UP000179047"/>
    </source>
</evidence>
<proteinExistence type="predicted"/>
<organism evidence="1 2">
    <name type="scientific">Candidatus Yanofskybacteria bacterium RIFCSPLOWO2_01_FULL_49_25</name>
    <dbReference type="NCBI Taxonomy" id="1802701"/>
    <lineage>
        <taxon>Bacteria</taxon>
        <taxon>Candidatus Yanofskyibacteriota</taxon>
    </lineage>
</organism>
<dbReference type="EMBL" id="MGKP01000029">
    <property type="protein sequence ID" value="OGN27540.1"/>
    <property type="molecule type" value="Genomic_DNA"/>
</dbReference>